<protein>
    <submittedName>
        <fullName evidence="1">Uncharacterized protein</fullName>
    </submittedName>
</protein>
<keyword evidence="2" id="KW-1185">Reference proteome</keyword>
<dbReference type="Proteomes" id="UP001141327">
    <property type="component" value="Unassembled WGS sequence"/>
</dbReference>
<sequence>MEFLEKRIADLERYTNMLNIKGPRPVVESIRRFEEVFHARQSPQVQEFFRKYHAAETILDTDGPAASEPKQAFILSNDQQVAAMKAQFAQLGELEKTVLEADSIKGPKSRNTCVSSNRLVFSISNNELSRMQFTKRPKI</sequence>
<evidence type="ECO:0000313" key="1">
    <source>
        <dbReference type="EMBL" id="KAJ4458618.1"/>
    </source>
</evidence>
<name>A0ABQ8UIK2_9EUKA</name>
<dbReference type="EMBL" id="JAPMOS010000027">
    <property type="protein sequence ID" value="KAJ4458618.1"/>
    <property type="molecule type" value="Genomic_DNA"/>
</dbReference>
<reference evidence="1" key="1">
    <citation type="journal article" date="2022" name="bioRxiv">
        <title>Genomics of Preaxostyla Flagellates Illuminates Evolutionary Transitions and the Path Towards Mitochondrial Loss.</title>
        <authorList>
            <person name="Novak L.V.F."/>
            <person name="Treitli S.C."/>
            <person name="Pyrih J."/>
            <person name="Halakuc P."/>
            <person name="Pipaliya S.V."/>
            <person name="Vacek V."/>
            <person name="Brzon O."/>
            <person name="Soukal P."/>
            <person name="Eme L."/>
            <person name="Dacks J.B."/>
            <person name="Karnkowska A."/>
            <person name="Elias M."/>
            <person name="Hampl V."/>
        </authorList>
    </citation>
    <scope>NUCLEOTIDE SEQUENCE</scope>
    <source>
        <strain evidence="1">RCP-MX</strain>
    </source>
</reference>
<comment type="caution">
    <text evidence="1">The sequence shown here is derived from an EMBL/GenBank/DDBJ whole genome shotgun (WGS) entry which is preliminary data.</text>
</comment>
<proteinExistence type="predicted"/>
<evidence type="ECO:0000313" key="2">
    <source>
        <dbReference type="Proteomes" id="UP001141327"/>
    </source>
</evidence>
<organism evidence="1 2">
    <name type="scientific">Paratrimastix pyriformis</name>
    <dbReference type="NCBI Taxonomy" id="342808"/>
    <lineage>
        <taxon>Eukaryota</taxon>
        <taxon>Metamonada</taxon>
        <taxon>Preaxostyla</taxon>
        <taxon>Paratrimastigidae</taxon>
        <taxon>Paratrimastix</taxon>
    </lineage>
</organism>
<gene>
    <name evidence="1" type="ORF">PAPYR_5591</name>
</gene>
<accession>A0ABQ8UIK2</accession>